<dbReference type="InterPro" id="IPR036812">
    <property type="entry name" value="NAD(P)_OxRdtase_dom_sf"/>
</dbReference>
<dbReference type="RefSeq" id="WP_167185224.1">
    <property type="nucleotide sequence ID" value="NZ_JAAONZ010000005.1"/>
</dbReference>
<evidence type="ECO:0000259" key="4">
    <source>
        <dbReference type="Pfam" id="PF00248"/>
    </source>
</evidence>
<name>A0A9E5JVN7_9GAMM</name>
<feature type="domain" description="NADP-dependent oxidoreductase" evidence="4">
    <location>
        <begin position="19"/>
        <end position="286"/>
    </location>
</feature>
<dbReference type="FunFam" id="3.20.20.100:FF:000008">
    <property type="entry name" value="Aldo/keto reductase family oxidoreductase"/>
    <property type="match status" value="1"/>
</dbReference>
<evidence type="ECO:0000256" key="3">
    <source>
        <dbReference type="ARBA" id="ARBA00038157"/>
    </source>
</evidence>
<proteinExistence type="inferred from homology"/>
<evidence type="ECO:0000313" key="6">
    <source>
        <dbReference type="Proteomes" id="UP000787472"/>
    </source>
</evidence>
<evidence type="ECO:0000313" key="5">
    <source>
        <dbReference type="EMBL" id="NHO65740.1"/>
    </source>
</evidence>
<dbReference type="AlphaFoldDB" id="A0A9E5JVN7"/>
<dbReference type="EMBL" id="JAAONZ010000005">
    <property type="protein sequence ID" value="NHO65740.1"/>
    <property type="molecule type" value="Genomic_DNA"/>
</dbReference>
<dbReference type="Pfam" id="PF00248">
    <property type="entry name" value="Aldo_ket_red"/>
    <property type="match status" value="1"/>
</dbReference>
<keyword evidence="2" id="KW-0560">Oxidoreductase</keyword>
<keyword evidence="6" id="KW-1185">Reference proteome</keyword>
<sequence>MQRVELANGDLSFSRCIQGYWRLTDWNMSAQDLVRFVEQGLELGITTTDHADVYGAFTEEALFGKALKLAPHLRDKLEIVSKGGIQFPCEQKPDVYLAHYNTSKDYLIQAAERSLQQLGIDTLDVWLIHRPDPLMDVDDVAEAFQRLKQAGKVRYFGVSNFSASQFSLLQSRLAFPLITNQLEISAVNTDSVFDGNLDYLTQNNIKPMAWSCLGGGKVFDDPQYAALRHKALEIGEQLNAKLDQILMAFVLRLPCEAMPIIGSGNIERVKQQAGAVDIHLDHQQWFSLLEAARGFPIP</sequence>
<dbReference type="InterPro" id="IPR050523">
    <property type="entry name" value="AKR_Detox_Biosynth"/>
</dbReference>
<keyword evidence="1" id="KW-0521">NADP</keyword>
<dbReference type="CDD" id="cd19092">
    <property type="entry name" value="AKR_BsYcsN_EcYdhF-like"/>
    <property type="match status" value="1"/>
</dbReference>
<accession>A0A9E5JVN7</accession>
<dbReference type="InterPro" id="IPR023210">
    <property type="entry name" value="NADP_OxRdtase_dom"/>
</dbReference>
<evidence type="ECO:0000256" key="2">
    <source>
        <dbReference type="ARBA" id="ARBA00023002"/>
    </source>
</evidence>
<comment type="similarity">
    <text evidence="3">Belongs to the aldo/keto reductase family. Aldo/keto reductase 2 subfamily.</text>
</comment>
<evidence type="ECO:0000256" key="1">
    <source>
        <dbReference type="ARBA" id="ARBA00022857"/>
    </source>
</evidence>
<dbReference type="PANTHER" id="PTHR43364:SF1">
    <property type="entry name" value="OXIDOREDUCTASE YDHF"/>
    <property type="match status" value="1"/>
</dbReference>
<dbReference type="InterPro" id="IPR020471">
    <property type="entry name" value="AKR"/>
</dbReference>
<comment type="caution">
    <text evidence="5">The sequence shown here is derived from an EMBL/GenBank/DDBJ whole genome shotgun (WGS) entry which is preliminary data.</text>
</comment>
<organism evidence="5 6">
    <name type="scientific">Pseudomaricurvus hydrocarbonicus</name>
    <dbReference type="NCBI Taxonomy" id="1470433"/>
    <lineage>
        <taxon>Bacteria</taxon>
        <taxon>Pseudomonadati</taxon>
        <taxon>Pseudomonadota</taxon>
        <taxon>Gammaproteobacteria</taxon>
        <taxon>Cellvibrionales</taxon>
        <taxon>Cellvibrionaceae</taxon>
        <taxon>Pseudomaricurvus</taxon>
    </lineage>
</organism>
<dbReference type="Gene3D" id="3.20.20.100">
    <property type="entry name" value="NADP-dependent oxidoreductase domain"/>
    <property type="match status" value="1"/>
</dbReference>
<dbReference type="Proteomes" id="UP000787472">
    <property type="component" value="Unassembled WGS sequence"/>
</dbReference>
<dbReference type="GO" id="GO:0005829">
    <property type="term" value="C:cytosol"/>
    <property type="evidence" value="ECO:0007669"/>
    <property type="project" value="TreeGrafter"/>
</dbReference>
<reference evidence="5" key="1">
    <citation type="submission" date="2020-03" db="EMBL/GenBank/DDBJ databases">
        <authorList>
            <person name="Guo F."/>
        </authorList>
    </citation>
    <scope>NUCLEOTIDE SEQUENCE</scope>
    <source>
        <strain evidence="5">JCM 30134</strain>
    </source>
</reference>
<dbReference type="GO" id="GO:0016491">
    <property type="term" value="F:oxidoreductase activity"/>
    <property type="evidence" value="ECO:0007669"/>
    <property type="project" value="UniProtKB-KW"/>
</dbReference>
<dbReference type="SUPFAM" id="SSF51430">
    <property type="entry name" value="NAD(P)-linked oxidoreductase"/>
    <property type="match status" value="1"/>
</dbReference>
<dbReference type="PANTHER" id="PTHR43364">
    <property type="entry name" value="NADH-SPECIFIC METHYLGLYOXAL REDUCTASE-RELATED"/>
    <property type="match status" value="1"/>
</dbReference>
<protein>
    <submittedName>
        <fullName evidence="5">Oxidoreductase</fullName>
    </submittedName>
</protein>
<gene>
    <name evidence="5" type="ORF">G8770_09325</name>
</gene>
<dbReference type="PRINTS" id="PR00069">
    <property type="entry name" value="ALDKETRDTASE"/>
</dbReference>